<keyword evidence="3" id="KW-1185">Reference proteome</keyword>
<protein>
    <submittedName>
        <fullName evidence="2">Uncharacterized protein</fullName>
    </submittedName>
</protein>
<evidence type="ECO:0000313" key="3">
    <source>
        <dbReference type="Proteomes" id="UP000217895"/>
    </source>
</evidence>
<proteinExistence type="predicted"/>
<feature type="signal peptide" evidence="1">
    <location>
        <begin position="1"/>
        <end position="24"/>
    </location>
</feature>
<accession>A0A1Z4JQ80</accession>
<dbReference type="Proteomes" id="UP000217895">
    <property type="component" value="Chromosome"/>
</dbReference>
<dbReference type="AlphaFoldDB" id="A0A1Z4JQ80"/>
<reference evidence="2 3" key="1">
    <citation type="submission" date="2017-06" db="EMBL/GenBank/DDBJ databases">
        <title>Genome sequencing of cyanobaciteial culture collection at National Institute for Environmental Studies (NIES).</title>
        <authorList>
            <person name="Hirose Y."/>
            <person name="Shimura Y."/>
            <person name="Fujisawa T."/>
            <person name="Nakamura Y."/>
            <person name="Kawachi M."/>
        </authorList>
    </citation>
    <scope>NUCLEOTIDE SEQUENCE [LARGE SCALE GENOMIC DNA]</scope>
    <source>
        <strain evidence="2 3">NIES-2135</strain>
    </source>
</reference>
<name>A0A1Z4JQ80_LEPBY</name>
<evidence type="ECO:0000256" key="1">
    <source>
        <dbReference type="SAM" id="SignalP"/>
    </source>
</evidence>
<evidence type="ECO:0000313" key="2">
    <source>
        <dbReference type="EMBL" id="BAY58886.1"/>
    </source>
</evidence>
<gene>
    <name evidence="2" type="ORF">NIES2135_57610</name>
</gene>
<dbReference type="EMBL" id="AP018203">
    <property type="protein sequence ID" value="BAY58886.1"/>
    <property type="molecule type" value="Genomic_DNA"/>
</dbReference>
<feature type="chain" id="PRO_5011113902" evidence="1">
    <location>
        <begin position="25"/>
        <end position="388"/>
    </location>
</feature>
<organism evidence="2 3">
    <name type="scientific">Leptolyngbya boryana NIES-2135</name>
    <dbReference type="NCBI Taxonomy" id="1973484"/>
    <lineage>
        <taxon>Bacteria</taxon>
        <taxon>Bacillati</taxon>
        <taxon>Cyanobacteriota</taxon>
        <taxon>Cyanophyceae</taxon>
        <taxon>Leptolyngbyales</taxon>
        <taxon>Leptolyngbyaceae</taxon>
        <taxon>Leptolyngbya group</taxon>
        <taxon>Leptolyngbya</taxon>
    </lineage>
</organism>
<keyword evidence="1" id="KW-0732">Signal</keyword>
<sequence>MQMQRVLLSLTAALGIGFSLNSWFQAPTAAQSSKVAQNSESPLETLPNVDNIRFRALTYQRSQTQSNSAIEAAIRRELSGDVADVRYLYNSIDLDGDGRDEKIVYLVSQSTCGTGGCTMLILKPAGNGYSLLSRHTIVNSPIVVSNTRTKGWRDIILFVAGGGIQPSYRSLKFNGSTYPSNPSSAPKLAPSTIVTGTALISDQIRPGVGIPLTAQTGTPQLTPQQQASLKSLKIAIAVPSSVPAGYTVSKVDVKPCEGRCRFGPDYGIVYRHAQQDKCFAIEATGGGVGGVPGGYEFPVETQLFGRVSLLFGEQTGDFKTPSAQQLSTPQPNLLNDWATAPGSTSPFYRILGADFVRRTYYGGKTNQCRNTITPNEAAEILRSLSWLK</sequence>